<feature type="region of interest" description="Disordered" evidence="1">
    <location>
        <begin position="1"/>
        <end position="29"/>
    </location>
</feature>
<evidence type="ECO:0000313" key="2">
    <source>
        <dbReference type="EMBL" id="KZV29276.1"/>
    </source>
</evidence>
<dbReference type="AlphaFoldDB" id="A0A2Z7BBI9"/>
<organism evidence="2 3">
    <name type="scientific">Dorcoceras hygrometricum</name>
    <dbReference type="NCBI Taxonomy" id="472368"/>
    <lineage>
        <taxon>Eukaryota</taxon>
        <taxon>Viridiplantae</taxon>
        <taxon>Streptophyta</taxon>
        <taxon>Embryophyta</taxon>
        <taxon>Tracheophyta</taxon>
        <taxon>Spermatophyta</taxon>
        <taxon>Magnoliopsida</taxon>
        <taxon>eudicotyledons</taxon>
        <taxon>Gunneridae</taxon>
        <taxon>Pentapetalae</taxon>
        <taxon>asterids</taxon>
        <taxon>lamiids</taxon>
        <taxon>Lamiales</taxon>
        <taxon>Gesneriaceae</taxon>
        <taxon>Didymocarpoideae</taxon>
        <taxon>Trichosporeae</taxon>
        <taxon>Loxocarpinae</taxon>
        <taxon>Dorcoceras</taxon>
    </lineage>
</organism>
<sequence length="219" mass="24910">MATQTAEQKTVEERRPVAPTNFDSEDVSEPDSCPLHSRCRYSDLQDVCMAIESLTTLDLPMIIDSIGIYELKGPYCTLTMTDWFLQALSVIPRGSWGDVSRRFTLIRWVSPKIWFRSRKCCEPTASYRSDLIVDRDYDEATVMDFKPMFTLGLARSKPIKLVQAHGKSINRGHGPSPTPPSSSKISFRPLRRGDSVREIFVEFSSADPRRNWDSDRGPD</sequence>
<name>A0A2Z7BBI9_9LAMI</name>
<dbReference type="Proteomes" id="UP000250235">
    <property type="component" value="Unassembled WGS sequence"/>
</dbReference>
<evidence type="ECO:0000313" key="3">
    <source>
        <dbReference type="Proteomes" id="UP000250235"/>
    </source>
</evidence>
<reference evidence="2 3" key="1">
    <citation type="journal article" date="2015" name="Proc. Natl. Acad. Sci. U.S.A.">
        <title>The resurrection genome of Boea hygrometrica: A blueprint for survival of dehydration.</title>
        <authorList>
            <person name="Xiao L."/>
            <person name="Yang G."/>
            <person name="Zhang L."/>
            <person name="Yang X."/>
            <person name="Zhao S."/>
            <person name="Ji Z."/>
            <person name="Zhou Q."/>
            <person name="Hu M."/>
            <person name="Wang Y."/>
            <person name="Chen M."/>
            <person name="Xu Y."/>
            <person name="Jin H."/>
            <person name="Xiao X."/>
            <person name="Hu G."/>
            <person name="Bao F."/>
            <person name="Hu Y."/>
            <person name="Wan P."/>
            <person name="Li L."/>
            <person name="Deng X."/>
            <person name="Kuang T."/>
            <person name="Xiang C."/>
            <person name="Zhu J.K."/>
            <person name="Oliver M.J."/>
            <person name="He Y."/>
        </authorList>
    </citation>
    <scope>NUCLEOTIDE SEQUENCE [LARGE SCALE GENOMIC DNA]</scope>
    <source>
        <strain evidence="3">cv. XS01</strain>
    </source>
</reference>
<feature type="region of interest" description="Disordered" evidence="1">
    <location>
        <begin position="167"/>
        <end position="190"/>
    </location>
</feature>
<protein>
    <submittedName>
        <fullName evidence="2">Uncharacterized protein</fullName>
    </submittedName>
</protein>
<dbReference type="EMBL" id="KV009403">
    <property type="protein sequence ID" value="KZV29276.1"/>
    <property type="molecule type" value="Genomic_DNA"/>
</dbReference>
<dbReference type="OrthoDB" id="3934549at2759"/>
<proteinExistence type="predicted"/>
<gene>
    <name evidence="2" type="ORF">F511_31008</name>
</gene>
<keyword evidence="3" id="KW-1185">Reference proteome</keyword>
<evidence type="ECO:0000256" key="1">
    <source>
        <dbReference type="SAM" id="MobiDB-lite"/>
    </source>
</evidence>
<accession>A0A2Z7BBI9</accession>